<comment type="caution">
    <text evidence="4">The sequence shown here is derived from an EMBL/GenBank/DDBJ whole genome shotgun (WGS) entry which is preliminary data.</text>
</comment>
<protein>
    <recommendedName>
        <fullName evidence="1">Methylglyoxal synthase</fullName>
        <shortName evidence="1">MGS</shortName>
        <ecNumber evidence="1">4.2.3.3</ecNumber>
    </recommendedName>
</protein>
<keyword evidence="5" id="KW-1185">Reference proteome</keyword>
<dbReference type="InterPro" id="IPR018148">
    <property type="entry name" value="Methylglyoxal_synth_AS"/>
</dbReference>
<dbReference type="PIRSF" id="PIRSF006614">
    <property type="entry name" value="Methylglyox_syn"/>
    <property type="match status" value="1"/>
</dbReference>
<dbReference type="HAMAP" id="MF_00549">
    <property type="entry name" value="Methylglyoxal_synth"/>
    <property type="match status" value="1"/>
</dbReference>
<dbReference type="OrthoDB" id="9787147at2"/>
<dbReference type="AlphaFoldDB" id="A0A8J3AAR5"/>
<dbReference type="EC" id="4.2.3.3" evidence="1"/>
<dbReference type="NCBIfam" id="TIGR00160">
    <property type="entry name" value="MGSA"/>
    <property type="match status" value="1"/>
</dbReference>
<dbReference type="SMART" id="SM00851">
    <property type="entry name" value="MGS"/>
    <property type="match status" value="1"/>
</dbReference>
<comment type="catalytic activity">
    <reaction evidence="1">
        <text>dihydroxyacetone phosphate = methylglyoxal + phosphate</text>
        <dbReference type="Rhea" id="RHEA:17937"/>
        <dbReference type="ChEBI" id="CHEBI:17158"/>
        <dbReference type="ChEBI" id="CHEBI:43474"/>
        <dbReference type="ChEBI" id="CHEBI:57642"/>
        <dbReference type="EC" id="4.2.3.3"/>
    </reaction>
</comment>
<feature type="binding site" evidence="1">
    <location>
        <begin position="61"/>
        <end position="62"/>
    </location>
    <ligand>
        <name>substrate</name>
    </ligand>
</feature>
<comment type="function">
    <text evidence="1">Catalyzes the formation of methylglyoxal from dihydroxyacetone phosphate.</text>
</comment>
<dbReference type="CDD" id="cd01422">
    <property type="entry name" value="MGS"/>
    <property type="match status" value="1"/>
</dbReference>
<dbReference type="PROSITE" id="PS51855">
    <property type="entry name" value="MGS"/>
    <property type="match status" value="1"/>
</dbReference>
<gene>
    <name evidence="1 4" type="primary">mgsA</name>
    <name evidence="4" type="ORF">GCM10011354_21200</name>
</gene>
<dbReference type="Gene3D" id="3.40.50.1380">
    <property type="entry name" value="Methylglyoxal synthase-like domain"/>
    <property type="match status" value="1"/>
</dbReference>
<dbReference type="GO" id="GO:0008929">
    <property type="term" value="F:methylglyoxal synthase activity"/>
    <property type="evidence" value="ECO:0007669"/>
    <property type="project" value="UniProtKB-UniRule"/>
</dbReference>
<name>A0A8J3AAR5_9ACTN</name>
<evidence type="ECO:0000313" key="4">
    <source>
        <dbReference type="EMBL" id="GGI06859.1"/>
    </source>
</evidence>
<dbReference type="Pfam" id="PF02142">
    <property type="entry name" value="MGS"/>
    <property type="match status" value="1"/>
</dbReference>
<dbReference type="EMBL" id="BMHA01000007">
    <property type="protein sequence ID" value="GGI06859.1"/>
    <property type="molecule type" value="Genomic_DNA"/>
</dbReference>
<dbReference type="PANTHER" id="PTHR30492:SF0">
    <property type="entry name" value="METHYLGLYOXAL SYNTHASE"/>
    <property type="match status" value="1"/>
</dbReference>
<dbReference type="InterPro" id="IPR011607">
    <property type="entry name" value="MGS-like_dom"/>
</dbReference>
<dbReference type="InterPro" id="IPR036914">
    <property type="entry name" value="MGS-like_dom_sf"/>
</dbReference>
<reference evidence="4" key="1">
    <citation type="journal article" date="2014" name="Int. J. Syst. Evol. Microbiol.">
        <title>Complete genome sequence of Corynebacterium casei LMG S-19264T (=DSM 44701T), isolated from a smear-ripened cheese.</title>
        <authorList>
            <consortium name="US DOE Joint Genome Institute (JGI-PGF)"/>
            <person name="Walter F."/>
            <person name="Albersmeier A."/>
            <person name="Kalinowski J."/>
            <person name="Ruckert C."/>
        </authorList>
    </citation>
    <scope>NUCLEOTIDE SEQUENCE</scope>
    <source>
        <strain evidence="4">CGMCC 1.14988</strain>
    </source>
</reference>
<evidence type="ECO:0000259" key="3">
    <source>
        <dbReference type="PROSITE" id="PS51855"/>
    </source>
</evidence>
<feature type="binding site" evidence="1">
    <location>
        <position position="19"/>
    </location>
    <ligand>
        <name>substrate</name>
    </ligand>
</feature>
<dbReference type="Proteomes" id="UP000650511">
    <property type="component" value="Unassembled WGS sequence"/>
</dbReference>
<dbReference type="PANTHER" id="PTHR30492">
    <property type="entry name" value="METHYLGLYOXAL SYNTHASE"/>
    <property type="match status" value="1"/>
</dbReference>
<feature type="binding site" evidence="1">
    <location>
        <position position="94"/>
    </location>
    <ligand>
        <name>substrate</name>
    </ligand>
</feature>
<dbReference type="NCBIfam" id="NF003559">
    <property type="entry name" value="PRK05234.1"/>
    <property type="match status" value="1"/>
</dbReference>
<sequence length="138" mass="14438">MASPQPGAALALIAHDARKDELVAFCERRRDELACFRLLATGTTGGRIAEATGLEVERVLSGPVGGDVQIGARLVDGDVLAVLFLRDPMTAHPHEPDIQALLKLCDIHAVPLATNLVTAELVLDALVDHAGTGEGTDA</sequence>
<keyword evidence="1" id="KW-0456">Lyase</keyword>
<proteinExistence type="inferred from homology"/>
<organism evidence="4 5">
    <name type="scientific">Egicoccus halophilus</name>
    <dbReference type="NCBI Taxonomy" id="1670830"/>
    <lineage>
        <taxon>Bacteria</taxon>
        <taxon>Bacillati</taxon>
        <taxon>Actinomycetota</taxon>
        <taxon>Nitriliruptoria</taxon>
        <taxon>Egicoccales</taxon>
        <taxon>Egicoccaceae</taxon>
        <taxon>Egicoccus</taxon>
    </lineage>
</organism>
<feature type="binding site" evidence="1">
    <location>
        <begin position="41"/>
        <end position="44"/>
    </location>
    <ligand>
        <name>substrate</name>
    </ligand>
</feature>
<dbReference type="PROSITE" id="PS01335">
    <property type="entry name" value="METHYLGLYOXAL_SYNTH"/>
    <property type="match status" value="1"/>
</dbReference>
<accession>A0A8J3AAR5</accession>
<dbReference type="SUPFAM" id="SSF52335">
    <property type="entry name" value="Methylglyoxal synthase-like"/>
    <property type="match status" value="1"/>
</dbReference>
<reference evidence="4" key="2">
    <citation type="submission" date="2020-09" db="EMBL/GenBank/DDBJ databases">
        <authorList>
            <person name="Sun Q."/>
            <person name="Zhou Y."/>
        </authorList>
    </citation>
    <scope>NUCLEOTIDE SEQUENCE</scope>
    <source>
        <strain evidence="4">CGMCC 1.14988</strain>
    </source>
</reference>
<feature type="active site" description="Proton donor/acceptor" evidence="1 2">
    <location>
        <position position="67"/>
    </location>
</feature>
<feature type="binding site" evidence="1">
    <location>
        <position position="15"/>
    </location>
    <ligand>
        <name>substrate</name>
    </ligand>
</feature>
<dbReference type="GO" id="GO:0019242">
    <property type="term" value="P:methylglyoxal biosynthetic process"/>
    <property type="evidence" value="ECO:0007669"/>
    <property type="project" value="UniProtKB-UniRule"/>
</dbReference>
<dbReference type="InterPro" id="IPR004363">
    <property type="entry name" value="Methylgl_synth"/>
</dbReference>
<dbReference type="GO" id="GO:0005829">
    <property type="term" value="C:cytosol"/>
    <property type="evidence" value="ECO:0007669"/>
    <property type="project" value="TreeGrafter"/>
</dbReference>
<evidence type="ECO:0000256" key="2">
    <source>
        <dbReference type="PIRSR" id="PIRSR006614-1"/>
    </source>
</evidence>
<evidence type="ECO:0000313" key="5">
    <source>
        <dbReference type="Proteomes" id="UP000650511"/>
    </source>
</evidence>
<evidence type="ECO:0000256" key="1">
    <source>
        <dbReference type="HAMAP-Rule" id="MF_00549"/>
    </source>
</evidence>
<comment type="similarity">
    <text evidence="1">Belongs to the methylglyoxal synthase family.</text>
</comment>
<feature type="domain" description="MGS-like" evidence="3">
    <location>
        <begin position="1"/>
        <end position="138"/>
    </location>
</feature>
<dbReference type="RefSeq" id="WP_130649121.1">
    <property type="nucleotide sequence ID" value="NZ_BMHA01000007.1"/>
</dbReference>